<comment type="caution">
    <text evidence="8">The sequence shown here is derived from an EMBL/GenBank/DDBJ whole genome shotgun (WGS) entry which is preliminary data.</text>
</comment>
<proteinExistence type="inferred from homology"/>
<comment type="similarity">
    <text evidence="3 6">Belongs to the BPG-independent phosphoglycerate mutase family. A-PGAM subfamily.</text>
</comment>
<evidence type="ECO:0000256" key="5">
    <source>
        <dbReference type="ARBA" id="ARBA00023235"/>
    </source>
</evidence>
<dbReference type="PIRSF" id="PIRSF006392">
    <property type="entry name" value="IPGAM_arch"/>
    <property type="match status" value="1"/>
</dbReference>
<dbReference type="EMBL" id="LWAF01000003">
    <property type="protein sequence ID" value="ODN30935.1"/>
    <property type="molecule type" value="Genomic_DNA"/>
</dbReference>
<dbReference type="RefSeq" id="WP_069292772.1">
    <property type="nucleotide sequence ID" value="NZ_CP140110.1"/>
</dbReference>
<organism evidence="8 9">
    <name type="scientific">Fervidobacterium thailandense</name>
    <dbReference type="NCBI Taxonomy" id="1008305"/>
    <lineage>
        <taxon>Bacteria</taxon>
        <taxon>Thermotogati</taxon>
        <taxon>Thermotogota</taxon>
        <taxon>Thermotogae</taxon>
        <taxon>Thermotogales</taxon>
        <taxon>Fervidobacteriaceae</taxon>
        <taxon>Fervidobacterium</taxon>
    </lineage>
</organism>
<dbReference type="InterPro" id="IPR042253">
    <property type="entry name" value="Pglycerate_mutase_ApgM_sf"/>
</dbReference>
<dbReference type="InterPro" id="IPR004456">
    <property type="entry name" value="Pglycerate_mutase_ApgM"/>
</dbReference>
<evidence type="ECO:0000256" key="2">
    <source>
        <dbReference type="ARBA" id="ARBA00002315"/>
    </source>
</evidence>
<dbReference type="OrthoDB" id="9804453at2"/>
<sequence length="404" mass="44601">MLNIDKQAFVSELISPNSSKIVLLVLDGIGDLPNEEGLTPLMKAHTPNMDKLATMSDLGQTIPVLPGITPGSGPGHLGLFGYDPIKYQIGRGILEALGEDIEVGELDVVARGNFATIDGEIVVDRRAGRPTTEESAKVVEILNANIKEIEDIKVTFYPGKEHRFVLKLTGEGLSDNIEDADPQKEGKPIKYTTALSPEAEKTARIVNKLLERIKEVLKDQPKMNFALVRGFSKYPKLPQFPEVYKLRAGAIAVYPMYRGLAKLVGMTVIPTGQTIEDEIETLKKEWNNYDFFFVHVKKTDSYGEDGKFDEKVHVIENVDRVIPEILSLNPDVLVITGDHSTPCAMKGHSFHPVPILFCAKHTRKGMSKAFNEFECARGSLGTIHSTDVMNLILAYAGRLEKFGA</sequence>
<name>A0A1E3G3T4_9BACT</name>
<comment type="catalytic activity">
    <reaction evidence="1 6">
        <text>(2R)-2-phosphoglycerate = (2R)-3-phosphoglycerate</text>
        <dbReference type="Rhea" id="RHEA:15901"/>
        <dbReference type="ChEBI" id="CHEBI:58272"/>
        <dbReference type="ChEBI" id="CHEBI:58289"/>
        <dbReference type="EC" id="5.4.2.12"/>
    </reaction>
</comment>
<evidence type="ECO:0000313" key="8">
    <source>
        <dbReference type="EMBL" id="ODN30935.1"/>
    </source>
</evidence>
<dbReference type="CDD" id="cd16011">
    <property type="entry name" value="iPGM_like"/>
    <property type="match status" value="1"/>
</dbReference>
<dbReference type="GO" id="GO:0006096">
    <property type="term" value="P:glycolytic process"/>
    <property type="evidence" value="ECO:0007669"/>
    <property type="project" value="UniProtKB-UniRule"/>
</dbReference>
<keyword evidence="5 6" id="KW-0413">Isomerase</keyword>
<dbReference type="PANTHER" id="PTHR31209">
    <property type="entry name" value="COFACTOR-INDEPENDENT PHOSPHOGLYCERATE MUTASE"/>
    <property type="match status" value="1"/>
</dbReference>
<evidence type="ECO:0000256" key="3">
    <source>
        <dbReference type="ARBA" id="ARBA00005524"/>
    </source>
</evidence>
<reference evidence="9" key="1">
    <citation type="submission" date="2016-04" db="EMBL/GenBank/DDBJ databases">
        <title>The genome sequence project of a novel Fervidobacterium isolate from a hot spring in Thailand.</title>
        <authorList>
            <person name="Gonzalez J.M."/>
            <person name="Cuecas A."/>
            <person name="Kanoksilapatham W."/>
        </authorList>
    </citation>
    <scope>NUCLEOTIDE SEQUENCE [LARGE SCALE GENOMIC DNA]</scope>
    <source>
        <strain evidence="9">FC2004</strain>
    </source>
</reference>
<dbReference type="STRING" id="1008305.A4H02_03530"/>
<evidence type="ECO:0000256" key="4">
    <source>
        <dbReference type="ARBA" id="ARBA00023152"/>
    </source>
</evidence>
<dbReference type="AlphaFoldDB" id="A0A1E3G3T4"/>
<dbReference type="HAMAP" id="MF_01402_B">
    <property type="entry name" value="ApgM_B"/>
    <property type="match status" value="1"/>
</dbReference>
<dbReference type="InterPro" id="IPR006124">
    <property type="entry name" value="Metalloenzyme"/>
</dbReference>
<keyword evidence="9" id="KW-1185">Reference proteome</keyword>
<dbReference type="UniPathway" id="UPA00109">
    <property type="reaction ID" value="UER00186"/>
</dbReference>
<evidence type="ECO:0000256" key="6">
    <source>
        <dbReference type="HAMAP-Rule" id="MF_01402"/>
    </source>
</evidence>
<feature type="domain" description="Metalloenzyme" evidence="7">
    <location>
        <begin position="20"/>
        <end position="393"/>
    </location>
</feature>
<gene>
    <name evidence="6" type="primary">apgM</name>
    <name evidence="8" type="ORF">A4H02_03530</name>
</gene>
<evidence type="ECO:0000313" key="9">
    <source>
        <dbReference type="Proteomes" id="UP000094570"/>
    </source>
</evidence>
<evidence type="ECO:0000256" key="1">
    <source>
        <dbReference type="ARBA" id="ARBA00000370"/>
    </source>
</evidence>
<dbReference type="Gene3D" id="3.40.720.10">
    <property type="entry name" value="Alkaline Phosphatase, subunit A"/>
    <property type="match status" value="1"/>
</dbReference>
<dbReference type="Pfam" id="PF01676">
    <property type="entry name" value="Metalloenzyme"/>
    <property type="match status" value="1"/>
</dbReference>
<dbReference type="InterPro" id="IPR017850">
    <property type="entry name" value="Alkaline_phosphatase_core_sf"/>
</dbReference>
<dbReference type="Gene3D" id="3.30.70.2130">
    <property type="entry name" value="Metalloenzyme domain"/>
    <property type="match status" value="1"/>
</dbReference>
<dbReference type="Proteomes" id="UP000094570">
    <property type="component" value="Unassembled WGS sequence"/>
</dbReference>
<dbReference type="NCBIfam" id="NF003160">
    <property type="entry name" value="PRK04135.1"/>
    <property type="match status" value="1"/>
</dbReference>
<evidence type="ECO:0000259" key="7">
    <source>
        <dbReference type="Pfam" id="PF01676"/>
    </source>
</evidence>
<dbReference type="PANTHER" id="PTHR31209:SF0">
    <property type="entry name" value="METALLOENZYME DOMAIN-CONTAINING PROTEIN"/>
    <property type="match status" value="1"/>
</dbReference>
<dbReference type="GO" id="GO:0046872">
    <property type="term" value="F:metal ion binding"/>
    <property type="evidence" value="ECO:0007669"/>
    <property type="project" value="InterPro"/>
</dbReference>
<dbReference type="NCBIfam" id="TIGR00306">
    <property type="entry name" value="apgM"/>
    <property type="match status" value="1"/>
</dbReference>
<keyword evidence="4 6" id="KW-0324">Glycolysis</keyword>
<dbReference type="GO" id="GO:0004619">
    <property type="term" value="F:phosphoglycerate mutase activity"/>
    <property type="evidence" value="ECO:0007669"/>
    <property type="project" value="UniProtKB-UniRule"/>
</dbReference>
<dbReference type="InterPro" id="IPR023665">
    <property type="entry name" value="ApgAM_prokaryotes"/>
</dbReference>
<dbReference type="Pfam" id="PF10143">
    <property type="entry name" value="PhosphMutase"/>
    <property type="match status" value="1"/>
</dbReference>
<dbReference type="SUPFAM" id="SSF53649">
    <property type="entry name" value="Alkaline phosphatase-like"/>
    <property type="match status" value="1"/>
</dbReference>
<comment type="function">
    <text evidence="2 6">Catalyzes the interconversion of 2-phosphoglycerate and 3-phosphoglycerate.</text>
</comment>
<protein>
    <recommendedName>
        <fullName evidence="6">Probable 2,3-bisphosphoglycerate-independent phosphoglycerate mutase</fullName>
        <shortName evidence="6">BPG-independent PGAM</shortName>
        <shortName evidence="6">Phosphoglyceromutase</shortName>
        <shortName evidence="6">aPGAM</shortName>
        <ecNumber evidence="6">5.4.2.12</ecNumber>
    </recommendedName>
</protein>
<accession>A0A1E3G3T4</accession>
<dbReference type="EC" id="5.4.2.12" evidence="6"/>
<comment type="pathway">
    <text evidence="6">Carbohydrate degradation; glycolysis; pyruvate from D-glyceraldehyde 3-phosphate: step 3/5.</text>
</comment>